<evidence type="ECO:0000256" key="2">
    <source>
        <dbReference type="ARBA" id="ARBA00002234"/>
    </source>
</evidence>
<evidence type="ECO:0000313" key="8">
    <source>
        <dbReference type="EMBL" id="MFC3686718.1"/>
    </source>
</evidence>
<dbReference type="SUPFAM" id="SSF52540">
    <property type="entry name" value="P-loop containing nucleoside triphosphate hydrolases"/>
    <property type="match status" value="1"/>
</dbReference>
<evidence type="ECO:0000256" key="5">
    <source>
        <dbReference type="ARBA" id="ARBA00022741"/>
    </source>
</evidence>
<dbReference type="InterPro" id="IPR000392">
    <property type="entry name" value="NifH/frxC"/>
</dbReference>
<dbReference type="PANTHER" id="PTHR13696">
    <property type="entry name" value="P-LOOP CONTAINING NUCLEOSIDE TRIPHOSPHATE HYDROLASE"/>
    <property type="match status" value="1"/>
</dbReference>
<dbReference type="PANTHER" id="PTHR13696:SF99">
    <property type="entry name" value="COBYRINIC ACID AC-DIAMIDE SYNTHASE"/>
    <property type="match status" value="1"/>
</dbReference>
<name>A0ABV7WA74_9MICO</name>
<gene>
    <name evidence="8" type="ORF">ACFOLH_00010</name>
</gene>
<dbReference type="RefSeq" id="WP_340294498.1">
    <property type="nucleotide sequence ID" value="NZ_JBBEOI010000163.1"/>
</dbReference>
<keyword evidence="6" id="KW-0067">ATP-binding</keyword>
<proteinExistence type="inferred from homology"/>
<protein>
    <submittedName>
        <fullName evidence="8">ParA family protein</fullName>
    </submittedName>
</protein>
<dbReference type="Proteomes" id="UP001595685">
    <property type="component" value="Unassembled WGS sequence"/>
</dbReference>
<evidence type="ECO:0000313" key="9">
    <source>
        <dbReference type="Proteomes" id="UP001595685"/>
    </source>
</evidence>
<accession>A0ABV7WA74</accession>
<evidence type="ECO:0000256" key="4">
    <source>
        <dbReference type="ARBA" id="ARBA00022723"/>
    </source>
</evidence>
<evidence type="ECO:0000256" key="3">
    <source>
        <dbReference type="ARBA" id="ARBA00005504"/>
    </source>
</evidence>
<dbReference type="InterPro" id="IPR025669">
    <property type="entry name" value="AAA_dom"/>
</dbReference>
<dbReference type="InterPro" id="IPR027417">
    <property type="entry name" value="P-loop_NTPase"/>
</dbReference>
<keyword evidence="5" id="KW-0547">Nucleotide-binding</keyword>
<dbReference type="CDD" id="cd02042">
    <property type="entry name" value="ParAB_family"/>
    <property type="match status" value="1"/>
</dbReference>
<dbReference type="Gene3D" id="3.40.50.300">
    <property type="entry name" value="P-loop containing nucleotide triphosphate hydrolases"/>
    <property type="match status" value="1"/>
</dbReference>
<sequence>MSRVLAVANSKGGVAKTTTAAALATAFRARGRRVLLVDLDPQACLTFALGADLGEDGAPTVVDVLAGRSGVRDAVVVTAEDVHLVPAGIELAGSEAALAGVPDRETVLRRALAEVAGDYDDVVLDCSPSLGLLTVGALTAADEVLVPLAAEMLGHRAVGQLLDTVADVRAHLNPSLVVVGLLPTMVDLRGAHARAVVDDLGPRYDLPVLGPVPRSVRVAEAPARGLSVLGAAGRSSAAQAYRQVADRLLVGR</sequence>
<reference evidence="9" key="1">
    <citation type="journal article" date="2019" name="Int. J. Syst. Evol. Microbiol.">
        <title>The Global Catalogue of Microorganisms (GCM) 10K type strain sequencing project: providing services to taxonomists for standard genome sequencing and annotation.</title>
        <authorList>
            <consortium name="The Broad Institute Genomics Platform"/>
            <consortium name="The Broad Institute Genome Sequencing Center for Infectious Disease"/>
            <person name="Wu L."/>
            <person name="Ma J."/>
        </authorList>
    </citation>
    <scope>NUCLEOTIDE SEQUENCE [LARGE SCALE GENOMIC DNA]</scope>
    <source>
        <strain evidence="9">NCAIM B.02333</strain>
    </source>
</reference>
<comment type="cofactor">
    <cofactor evidence="1">
        <name>[4Fe-4S] cluster</name>
        <dbReference type="ChEBI" id="CHEBI:49883"/>
    </cofactor>
</comment>
<keyword evidence="4" id="KW-0479">Metal-binding</keyword>
<dbReference type="Pfam" id="PF13614">
    <property type="entry name" value="AAA_31"/>
    <property type="match status" value="1"/>
</dbReference>
<comment type="similarity">
    <text evidence="3">Belongs to the NifH/BchL/ChlL family.</text>
</comment>
<dbReference type="EMBL" id="JBHRWW010000001">
    <property type="protein sequence ID" value="MFC3686718.1"/>
    <property type="molecule type" value="Genomic_DNA"/>
</dbReference>
<keyword evidence="9" id="KW-1185">Reference proteome</keyword>
<comment type="function">
    <text evidence="2">The key enzymatic reactions in nitrogen fixation are catalyzed by the nitrogenase complex, which has 2 components: the iron protein and the molybdenum-iron protein.</text>
</comment>
<organism evidence="8 9">
    <name type="scientific">Aquipuribacter hungaricus</name>
    <dbReference type="NCBI Taxonomy" id="545624"/>
    <lineage>
        <taxon>Bacteria</taxon>
        <taxon>Bacillati</taxon>
        <taxon>Actinomycetota</taxon>
        <taxon>Actinomycetes</taxon>
        <taxon>Micrococcales</taxon>
        <taxon>Intrasporangiaceae</taxon>
        <taxon>Aquipuribacter</taxon>
    </lineage>
</organism>
<evidence type="ECO:0000256" key="1">
    <source>
        <dbReference type="ARBA" id="ARBA00001966"/>
    </source>
</evidence>
<evidence type="ECO:0000256" key="6">
    <source>
        <dbReference type="ARBA" id="ARBA00022840"/>
    </source>
</evidence>
<comment type="caution">
    <text evidence="8">The sequence shown here is derived from an EMBL/GenBank/DDBJ whole genome shotgun (WGS) entry which is preliminary data.</text>
</comment>
<feature type="domain" description="AAA" evidence="7">
    <location>
        <begin position="3"/>
        <end position="177"/>
    </location>
</feature>
<dbReference type="InterPro" id="IPR050678">
    <property type="entry name" value="DNA_Partitioning_ATPase"/>
</dbReference>
<evidence type="ECO:0000259" key="7">
    <source>
        <dbReference type="Pfam" id="PF13614"/>
    </source>
</evidence>
<dbReference type="PROSITE" id="PS51026">
    <property type="entry name" value="NIFH_FRXC_3"/>
    <property type="match status" value="1"/>
</dbReference>